<accession>A0A4Z2GBJ1</accession>
<feature type="region of interest" description="Disordered" evidence="1">
    <location>
        <begin position="42"/>
        <end position="65"/>
    </location>
</feature>
<evidence type="ECO:0000313" key="2">
    <source>
        <dbReference type="EMBL" id="TNN50084.1"/>
    </source>
</evidence>
<evidence type="ECO:0000256" key="1">
    <source>
        <dbReference type="SAM" id="MobiDB-lite"/>
    </source>
</evidence>
<dbReference type="AlphaFoldDB" id="A0A4Z2GBJ1"/>
<organism evidence="2 3">
    <name type="scientific">Liparis tanakae</name>
    <name type="common">Tanaka's snailfish</name>
    <dbReference type="NCBI Taxonomy" id="230148"/>
    <lineage>
        <taxon>Eukaryota</taxon>
        <taxon>Metazoa</taxon>
        <taxon>Chordata</taxon>
        <taxon>Craniata</taxon>
        <taxon>Vertebrata</taxon>
        <taxon>Euteleostomi</taxon>
        <taxon>Actinopterygii</taxon>
        <taxon>Neopterygii</taxon>
        <taxon>Teleostei</taxon>
        <taxon>Neoteleostei</taxon>
        <taxon>Acanthomorphata</taxon>
        <taxon>Eupercaria</taxon>
        <taxon>Perciformes</taxon>
        <taxon>Cottioidei</taxon>
        <taxon>Cottales</taxon>
        <taxon>Liparidae</taxon>
        <taxon>Liparis</taxon>
    </lineage>
</organism>
<dbReference type="EMBL" id="SRLO01000631">
    <property type="protein sequence ID" value="TNN50084.1"/>
    <property type="molecule type" value="Genomic_DNA"/>
</dbReference>
<proteinExistence type="predicted"/>
<name>A0A4Z2GBJ1_9TELE</name>
<evidence type="ECO:0000313" key="3">
    <source>
        <dbReference type="Proteomes" id="UP000314294"/>
    </source>
</evidence>
<comment type="caution">
    <text evidence="2">The sequence shown here is derived from an EMBL/GenBank/DDBJ whole genome shotgun (WGS) entry which is preliminary data.</text>
</comment>
<keyword evidence="3" id="KW-1185">Reference proteome</keyword>
<protein>
    <submittedName>
        <fullName evidence="2">Uncharacterized protein</fullName>
    </submittedName>
</protein>
<gene>
    <name evidence="2" type="ORF">EYF80_039690</name>
</gene>
<reference evidence="2 3" key="1">
    <citation type="submission" date="2019-03" db="EMBL/GenBank/DDBJ databases">
        <title>First draft genome of Liparis tanakae, snailfish: a comprehensive survey of snailfish specific genes.</title>
        <authorList>
            <person name="Kim W."/>
            <person name="Song I."/>
            <person name="Jeong J.-H."/>
            <person name="Kim D."/>
            <person name="Kim S."/>
            <person name="Ryu S."/>
            <person name="Song J.Y."/>
            <person name="Lee S.K."/>
        </authorList>
    </citation>
    <scope>NUCLEOTIDE SEQUENCE [LARGE SCALE GENOMIC DNA]</scope>
    <source>
        <tissue evidence="2">Muscle</tissue>
    </source>
</reference>
<dbReference type="Proteomes" id="UP000314294">
    <property type="component" value="Unassembled WGS sequence"/>
</dbReference>
<feature type="compositionally biased region" description="Low complexity" evidence="1">
    <location>
        <begin position="45"/>
        <end position="54"/>
    </location>
</feature>
<sequence length="114" mass="12778">MEKVRSGTRKTKWVKVAVKHGRLSKSDAARRRKVRTLQKWEDTGTRAAGTRAAACEGGSPSRSLAATSRVIQHSAAGDDRNRSDQSKLLVEGINHTHPFGLYRFTAIRWVYPEF</sequence>